<evidence type="ECO:0000256" key="1">
    <source>
        <dbReference type="ARBA" id="ARBA00005710"/>
    </source>
</evidence>
<gene>
    <name evidence="4" type="ORF">BAL341_961</name>
</gene>
<accession>A0A486XM23</accession>
<proteinExistence type="inferred from homology"/>
<protein>
    <recommendedName>
        <fullName evidence="3">Outer membrane protein OmpA-like transmembrane domain-containing protein</fullName>
    </recommendedName>
</protein>
<organism evidence="4">
    <name type="scientific">Rheinheimera sp. BAL341</name>
    <dbReference type="NCBI Taxonomy" id="1708203"/>
    <lineage>
        <taxon>Bacteria</taxon>
        <taxon>Pseudomonadati</taxon>
        <taxon>Pseudomonadota</taxon>
        <taxon>Gammaproteobacteria</taxon>
        <taxon>Chromatiales</taxon>
        <taxon>Chromatiaceae</taxon>
        <taxon>Rheinheimera</taxon>
    </lineage>
</organism>
<dbReference type="AlphaFoldDB" id="A0A486XM23"/>
<dbReference type="InterPro" id="IPR000498">
    <property type="entry name" value="OmpA-like_TM_dom"/>
</dbReference>
<dbReference type="Pfam" id="PF01389">
    <property type="entry name" value="OmpA_membrane"/>
    <property type="match status" value="1"/>
</dbReference>
<dbReference type="Gene3D" id="2.40.160.20">
    <property type="match status" value="1"/>
</dbReference>
<keyword evidence="2" id="KW-0812">Transmembrane</keyword>
<name>A0A486XM23_9GAMM</name>
<comment type="similarity">
    <text evidence="1">Belongs to the outer membrane OOP (TC 1.B.6) superfamily. OmpA family.</text>
</comment>
<sequence length="184" mass="19843">MAEDTIVSGFFAGASLGYSMHTIGASGYEDESGSTAAFGVNAGYNFNDNVSFIVDYTNYGSADLFSAPVVGGNVQFFSETTGLSGMVQYISERVVSEWSYGARLGLIAWSTDVSVKGFGNTAPVGDDSGVSVVGGFMARYAATEKLDLIFSADWFVYDHKAELLDDQKVDFQHDRYAIGLQYHF</sequence>
<evidence type="ECO:0000313" key="4">
    <source>
        <dbReference type="EMBL" id="VHO02716.1"/>
    </source>
</evidence>
<reference evidence="4" key="1">
    <citation type="submission" date="2019-04" db="EMBL/GenBank/DDBJ databases">
        <authorList>
            <person name="Brambilla D."/>
        </authorList>
    </citation>
    <scope>NUCLEOTIDE SEQUENCE</scope>
    <source>
        <strain evidence="4">BAL1</strain>
    </source>
</reference>
<dbReference type="SUPFAM" id="SSF56925">
    <property type="entry name" value="OMPA-like"/>
    <property type="match status" value="1"/>
</dbReference>
<evidence type="ECO:0000256" key="2">
    <source>
        <dbReference type="ARBA" id="ARBA00023114"/>
    </source>
</evidence>
<dbReference type="InterPro" id="IPR011250">
    <property type="entry name" value="OMP/PagP_B-barrel"/>
</dbReference>
<evidence type="ECO:0000259" key="3">
    <source>
        <dbReference type="Pfam" id="PF01389"/>
    </source>
</evidence>
<dbReference type="EMBL" id="CAAJGR010000073">
    <property type="protein sequence ID" value="VHO02716.1"/>
    <property type="molecule type" value="Genomic_DNA"/>
</dbReference>
<keyword evidence="2" id="KW-0813">Transport</keyword>
<keyword evidence="2" id="KW-0626">Porin</keyword>
<feature type="domain" description="Outer membrane protein OmpA-like transmembrane" evidence="3">
    <location>
        <begin position="10"/>
        <end position="154"/>
    </location>
</feature>
<keyword evidence="2" id="KW-0406">Ion transport</keyword>